<feature type="compositionally biased region" description="Polar residues" evidence="1">
    <location>
        <begin position="44"/>
        <end position="56"/>
    </location>
</feature>
<dbReference type="EMBL" id="BT037589">
    <property type="protein sequence ID" value="ACF82594.1"/>
    <property type="molecule type" value="mRNA"/>
</dbReference>
<organism evidence="2">
    <name type="scientific">Zea mays</name>
    <name type="common">Maize</name>
    <dbReference type="NCBI Taxonomy" id="4577"/>
    <lineage>
        <taxon>Eukaryota</taxon>
        <taxon>Viridiplantae</taxon>
        <taxon>Streptophyta</taxon>
        <taxon>Embryophyta</taxon>
        <taxon>Tracheophyta</taxon>
        <taxon>Spermatophyta</taxon>
        <taxon>Magnoliopsida</taxon>
        <taxon>Liliopsida</taxon>
        <taxon>Poales</taxon>
        <taxon>Poaceae</taxon>
        <taxon>PACMAD clade</taxon>
        <taxon>Panicoideae</taxon>
        <taxon>Andropogonodae</taxon>
        <taxon>Andropogoneae</taxon>
        <taxon>Tripsacinae</taxon>
        <taxon>Zea</taxon>
    </lineage>
</organism>
<evidence type="ECO:0000313" key="2">
    <source>
        <dbReference type="EMBL" id="ACF82594.1"/>
    </source>
</evidence>
<proteinExistence type="evidence at transcript level"/>
<evidence type="ECO:0000256" key="1">
    <source>
        <dbReference type="SAM" id="MobiDB-lite"/>
    </source>
</evidence>
<sequence>MTSPSKPLPRSQCQDYPHLHPSPEDRPLDVGRPTDSPPTPSTSLINQEFTRISTRP</sequence>
<feature type="compositionally biased region" description="Basic and acidic residues" evidence="1">
    <location>
        <begin position="17"/>
        <end position="29"/>
    </location>
</feature>
<dbReference type="AlphaFoldDB" id="B4FKF1"/>
<reference evidence="2" key="1">
    <citation type="journal article" date="2009" name="PLoS Genet.">
        <title>Sequencing, mapping, and analysis of 27,455 maize full-length cDNAs.</title>
        <authorList>
            <person name="Soderlund C."/>
            <person name="Descour A."/>
            <person name="Kudrna D."/>
            <person name="Bomhoff M."/>
            <person name="Boyd L."/>
            <person name="Currie J."/>
            <person name="Angelova A."/>
            <person name="Collura K."/>
            <person name="Wissotski M."/>
            <person name="Ashley E."/>
            <person name="Morrow D."/>
            <person name="Fernandes J."/>
            <person name="Walbot V."/>
            <person name="Yu Y."/>
        </authorList>
    </citation>
    <scope>NUCLEOTIDE SEQUENCE</scope>
    <source>
        <strain evidence="2">B73</strain>
    </source>
</reference>
<name>B4FKF1_MAIZE</name>
<protein>
    <submittedName>
        <fullName evidence="2">Uncharacterized protein</fullName>
    </submittedName>
</protein>
<accession>B4FKF1</accession>
<feature type="region of interest" description="Disordered" evidence="1">
    <location>
        <begin position="1"/>
        <end position="56"/>
    </location>
</feature>